<keyword evidence="2" id="KW-1185">Reference proteome</keyword>
<dbReference type="AlphaFoldDB" id="A0AAD9JRM5"/>
<accession>A0AAD9JRM5</accession>
<name>A0AAD9JRM5_9ANNE</name>
<feature type="non-terminal residue" evidence="1">
    <location>
        <position position="1"/>
    </location>
</feature>
<gene>
    <name evidence="1" type="ORF">LSH36_186g01027</name>
</gene>
<protein>
    <submittedName>
        <fullName evidence="1">Uncharacterized protein</fullName>
    </submittedName>
</protein>
<sequence>TILDGRDGTPILKPYVKSSVGAQASPLTISVEGLGNDIFLYWYADCLGHEGQGGNFQFVEGTNIHEQSRSDVCRLRFKTEGFSKLFALSRHQKAPGQEVYYSENNGDVEHGAWVNATVEAIDFLKKHPEYMNNYNIWKDWVMKNIME</sequence>
<evidence type="ECO:0000313" key="1">
    <source>
        <dbReference type="EMBL" id="KAK2157697.1"/>
    </source>
</evidence>
<reference evidence="1" key="1">
    <citation type="journal article" date="2023" name="Mol. Biol. Evol.">
        <title>Third-Generation Sequencing Reveals the Adaptive Role of the Epigenome in Three Deep-Sea Polychaetes.</title>
        <authorList>
            <person name="Perez M."/>
            <person name="Aroh O."/>
            <person name="Sun Y."/>
            <person name="Lan Y."/>
            <person name="Juniper S.K."/>
            <person name="Young C.R."/>
            <person name="Angers B."/>
            <person name="Qian P.Y."/>
        </authorList>
    </citation>
    <scope>NUCLEOTIDE SEQUENCE</scope>
    <source>
        <strain evidence="1">P08H-3</strain>
    </source>
</reference>
<organism evidence="1 2">
    <name type="scientific">Paralvinella palmiformis</name>
    <dbReference type="NCBI Taxonomy" id="53620"/>
    <lineage>
        <taxon>Eukaryota</taxon>
        <taxon>Metazoa</taxon>
        <taxon>Spiralia</taxon>
        <taxon>Lophotrochozoa</taxon>
        <taxon>Annelida</taxon>
        <taxon>Polychaeta</taxon>
        <taxon>Sedentaria</taxon>
        <taxon>Canalipalpata</taxon>
        <taxon>Terebellida</taxon>
        <taxon>Terebelliformia</taxon>
        <taxon>Alvinellidae</taxon>
        <taxon>Paralvinella</taxon>
    </lineage>
</organism>
<feature type="non-terminal residue" evidence="1">
    <location>
        <position position="147"/>
    </location>
</feature>
<dbReference type="Proteomes" id="UP001208570">
    <property type="component" value="Unassembled WGS sequence"/>
</dbReference>
<evidence type="ECO:0000313" key="2">
    <source>
        <dbReference type="Proteomes" id="UP001208570"/>
    </source>
</evidence>
<proteinExistence type="predicted"/>
<dbReference type="EMBL" id="JAODUP010000186">
    <property type="protein sequence ID" value="KAK2157697.1"/>
    <property type="molecule type" value="Genomic_DNA"/>
</dbReference>
<comment type="caution">
    <text evidence="1">The sequence shown here is derived from an EMBL/GenBank/DDBJ whole genome shotgun (WGS) entry which is preliminary data.</text>
</comment>